<evidence type="ECO:0000256" key="3">
    <source>
        <dbReference type="ARBA" id="ARBA00022475"/>
    </source>
</evidence>
<keyword evidence="6 7" id="KW-0472">Membrane</keyword>
<dbReference type="PANTHER" id="PTHR30193:SF37">
    <property type="entry name" value="INNER MEMBRANE ABC TRANSPORTER PERMEASE PROTEIN YCJO"/>
    <property type="match status" value="1"/>
</dbReference>
<dbReference type="InterPro" id="IPR035906">
    <property type="entry name" value="MetI-like_sf"/>
</dbReference>
<evidence type="ECO:0000313" key="10">
    <source>
        <dbReference type="Proteomes" id="UP000027931"/>
    </source>
</evidence>
<dbReference type="Pfam" id="PF00528">
    <property type="entry name" value="BPD_transp_1"/>
    <property type="match status" value="1"/>
</dbReference>
<keyword evidence="10" id="KW-1185">Reference proteome</keyword>
<dbReference type="InterPro" id="IPR000515">
    <property type="entry name" value="MetI-like"/>
</dbReference>
<dbReference type="GO" id="GO:0055085">
    <property type="term" value="P:transmembrane transport"/>
    <property type="evidence" value="ECO:0007669"/>
    <property type="project" value="InterPro"/>
</dbReference>
<keyword evidence="4 7" id="KW-0812">Transmembrane</keyword>
<feature type="transmembrane region" description="Helical" evidence="7">
    <location>
        <begin position="112"/>
        <end position="133"/>
    </location>
</feature>
<dbReference type="PROSITE" id="PS50928">
    <property type="entry name" value="ABC_TM1"/>
    <property type="match status" value="1"/>
</dbReference>
<protein>
    <submittedName>
        <fullName evidence="9">Glycerol-3-phosphate ABC transporter permease</fullName>
    </submittedName>
</protein>
<evidence type="ECO:0000259" key="8">
    <source>
        <dbReference type="PROSITE" id="PS50928"/>
    </source>
</evidence>
<dbReference type="SUPFAM" id="SSF161098">
    <property type="entry name" value="MetI-like"/>
    <property type="match status" value="1"/>
</dbReference>
<dbReference type="eggNOG" id="COG1175">
    <property type="taxonomic scope" value="Bacteria"/>
</dbReference>
<dbReference type="Proteomes" id="UP000027931">
    <property type="component" value="Unassembled WGS sequence"/>
</dbReference>
<feature type="transmembrane region" description="Helical" evidence="7">
    <location>
        <begin position="271"/>
        <end position="291"/>
    </location>
</feature>
<dbReference type="STRING" id="1157490.EL26_16830"/>
<feature type="transmembrane region" description="Helical" evidence="7">
    <location>
        <begin position="159"/>
        <end position="188"/>
    </location>
</feature>
<dbReference type="GO" id="GO:0005886">
    <property type="term" value="C:plasma membrane"/>
    <property type="evidence" value="ECO:0007669"/>
    <property type="project" value="UniProtKB-SubCell"/>
</dbReference>
<proteinExistence type="inferred from homology"/>
<dbReference type="AlphaFoldDB" id="A0A074LJ45"/>
<feature type="transmembrane region" description="Helical" evidence="7">
    <location>
        <begin position="75"/>
        <end position="100"/>
    </location>
</feature>
<evidence type="ECO:0000256" key="7">
    <source>
        <dbReference type="RuleBase" id="RU363032"/>
    </source>
</evidence>
<name>A0A074LJ45_9BACL</name>
<dbReference type="OrthoDB" id="59172at2"/>
<dbReference type="InterPro" id="IPR051393">
    <property type="entry name" value="ABC_transporter_permease"/>
</dbReference>
<keyword evidence="2 7" id="KW-0813">Transport</keyword>
<feature type="transmembrane region" description="Helical" evidence="7">
    <location>
        <begin position="209"/>
        <end position="231"/>
    </location>
</feature>
<dbReference type="EMBL" id="JMIR01000026">
    <property type="protein sequence ID" value="KEO82201.1"/>
    <property type="molecule type" value="Genomic_DNA"/>
</dbReference>
<evidence type="ECO:0000256" key="6">
    <source>
        <dbReference type="ARBA" id="ARBA00023136"/>
    </source>
</evidence>
<sequence length="298" mass="32997">MNAVVRARRRGRELWSAGPFLAPSLLLFALFFFYPLGKTVYLSFFLTNAKGEAKSFVGWQQYAELFASPDFQHSLWTTLLFVLLTVLPGLLLALLLALLVEKPLRGMAFFRTLIISPVTVSVATASTIGLLLFNPSISLLTYGLKFFGVPDIAWLTDPFWAMISVSLVTVWMGLGFHTILLLGGLQAIPQELLESAKIDGAGYLKRLRHVVLPLLSPTLFFVLVVSVIGAFQSFGQINILTAGGPSRSTHVLVYSIYRDAFFNFQFGSASAQAIVLFAILLLLTLLQFTVVERKVHYQ</sequence>
<comment type="similarity">
    <text evidence="7">Belongs to the binding-protein-dependent transport system permease family.</text>
</comment>
<feature type="transmembrane region" description="Helical" evidence="7">
    <location>
        <begin position="14"/>
        <end position="34"/>
    </location>
</feature>
<feature type="domain" description="ABC transmembrane type-1" evidence="8">
    <location>
        <begin position="75"/>
        <end position="287"/>
    </location>
</feature>
<dbReference type="CDD" id="cd06261">
    <property type="entry name" value="TM_PBP2"/>
    <property type="match status" value="1"/>
</dbReference>
<comment type="subcellular location">
    <subcellularLocation>
        <location evidence="1 7">Cell membrane</location>
        <topology evidence="1 7">Multi-pass membrane protein</topology>
    </subcellularLocation>
</comment>
<evidence type="ECO:0000313" key="9">
    <source>
        <dbReference type="EMBL" id="KEO82201.1"/>
    </source>
</evidence>
<dbReference type="Gene3D" id="1.10.3720.10">
    <property type="entry name" value="MetI-like"/>
    <property type="match status" value="1"/>
</dbReference>
<accession>A0A074LJ45</accession>
<evidence type="ECO:0000256" key="5">
    <source>
        <dbReference type="ARBA" id="ARBA00022989"/>
    </source>
</evidence>
<gene>
    <name evidence="9" type="ORF">EL26_16830</name>
</gene>
<dbReference type="RefSeq" id="WP_038091076.1">
    <property type="nucleotide sequence ID" value="NZ_JMIR01000026.1"/>
</dbReference>
<keyword evidence="5 7" id="KW-1133">Transmembrane helix</keyword>
<reference evidence="9 10" key="1">
    <citation type="journal article" date="2013" name="Int. J. Syst. Evol. Microbiol.">
        <title>Tumebacillus flagellatus sp. nov., an alpha-amylase/pullulanase-producing bacterium isolated from cassava wastewater.</title>
        <authorList>
            <person name="Wang Q."/>
            <person name="Xie N."/>
            <person name="Qin Y."/>
            <person name="Shen N."/>
            <person name="Zhu J."/>
            <person name="Mi H."/>
            <person name="Huang R."/>
        </authorList>
    </citation>
    <scope>NUCLEOTIDE SEQUENCE [LARGE SCALE GENOMIC DNA]</scope>
    <source>
        <strain evidence="9 10">GST4</strain>
    </source>
</reference>
<organism evidence="9 10">
    <name type="scientific">Tumebacillus flagellatus</name>
    <dbReference type="NCBI Taxonomy" id="1157490"/>
    <lineage>
        <taxon>Bacteria</taxon>
        <taxon>Bacillati</taxon>
        <taxon>Bacillota</taxon>
        <taxon>Bacilli</taxon>
        <taxon>Bacillales</taxon>
        <taxon>Alicyclobacillaceae</taxon>
        <taxon>Tumebacillus</taxon>
    </lineage>
</organism>
<comment type="caution">
    <text evidence="9">The sequence shown here is derived from an EMBL/GenBank/DDBJ whole genome shotgun (WGS) entry which is preliminary data.</text>
</comment>
<dbReference type="PANTHER" id="PTHR30193">
    <property type="entry name" value="ABC TRANSPORTER PERMEASE PROTEIN"/>
    <property type="match status" value="1"/>
</dbReference>
<evidence type="ECO:0000256" key="4">
    <source>
        <dbReference type="ARBA" id="ARBA00022692"/>
    </source>
</evidence>
<evidence type="ECO:0000256" key="1">
    <source>
        <dbReference type="ARBA" id="ARBA00004651"/>
    </source>
</evidence>
<keyword evidence="3" id="KW-1003">Cell membrane</keyword>
<evidence type="ECO:0000256" key="2">
    <source>
        <dbReference type="ARBA" id="ARBA00022448"/>
    </source>
</evidence>